<feature type="transmembrane region" description="Helical" evidence="1">
    <location>
        <begin position="133"/>
        <end position="159"/>
    </location>
</feature>
<evidence type="ECO:0000313" key="2">
    <source>
        <dbReference type="EMBL" id="PAE07375.1"/>
    </source>
</evidence>
<keyword evidence="1" id="KW-1133">Transmembrane helix</keyword>
<dbReference type="EMBL" id="NPBH01000049">
    <property type="protein sequence ID" value="PAE07375.1"/>
    <property type="molecule type" value="Genomic_DNA"/>
</dbReference>
<reference evidence="2 3" key="1">
    <citation type="submission" date="2017-07" db="EMBL/GenBank/DDBJ databases">
        <title>Isolation and whole genome analysis of endospore-forming bacteria from heroin.</title>
        <authorList>
            <person name="Kalinowski J."/>
            <person name="Ahrens B."/>
            <person name="Al-Dilaimi A."/>
            <person name="Winkler A."/>
            <person name="Wibberg D."/>
            <person name="Schleenbecker U."/>
            <person name="Ruckert C."/>
            <person name="Wolfel R."/>
            <person name="Grass G."/>
        </authorList>
    </citation>
    <scope>NUCLEOTIDE SEQUENCE [LARGE SCALE GENOMIC DNA]</scope>
    <source>
        <strain evidence="2 3">7509</strain>
    </source>
</reference>
<evidence type="ECO:0000256" key="1">
    <source>
        <dbReference type="SAM" id="Phobius"/>
    </source>
</evidence>
<feature type="transmembrane region" description="Helical" evidence="1">
    <location>
        <begin position="86"/>
        <end position="113"/>
    </location>
</feature>
<organism evidence="2 3">
    <name type="scientific">Terribacillus saccharophilus</name>
    <dbReference type="NCBI Taxonomy" id="361277"/>
    <lineage>
        <taxon>Bacteria</taxon>
        <taxon>Bacillati</taxon>
        <taxon>Bacillota</taxon>
        <taxon>Bacilli</taxon>
        <taxon>Bacillales</taxon>
        <taxon>Bacillaceae</taxon>
        <taxon>Terribacillus</taxon>
    </lineage>
</organism>
<protein>
    <submittedName>
        <fullName evidence="2">Uncharacterized protein</fullName>
    </submittedName>
</protein>
<evidence type="ECO:0000313" key="3">
    <source>
        <dbReference type="Proteomes" id="UP000216475"/>
    </source>
</evidence>
<keyword evidence="1" id="KW-0472">Membrane</keyword>
<dbReference type="AlphaFoldDB" id="A0A268HBY1"/>
<gene>
    <name evidence="2" type="ORF">CHI12_11290</name>
</gene>
<dbReference type="Proteomes" id="UP000216475">
    <property type="component" value="Unassembled WGS sequence"/>
</dbReference>
<keyword evidence="1" id="KW-0812">Transmembrane</keyword>
<accession>A0A268HBY1</accession>
<name>A0A268HBY1_9BACI</name>
<proteinExistence type="predicted"/>
<comment type="caution">
    <text evidence="2">The sequence shown here is derived from an EMBL/GenBank/DDBJ whole genome shotgun (WGS) entry which is preliminary data.</text>
</comment>
<sequence length="166" mass="19318">MGVELTSKEKEYLKNVSQELISRKSTKEQIHIIKQQLLEHMEESRLHGIDPFEDLETPAEFVKNYLEINQTQSMAQQKRSISKKQILLGLSSFIIIYLLSQLILSMFLTPSFSPAFKIADFNYNIFYSISDNLWWNTMLIMISLIAAALITSLIVFYLFSRKGRSR</sequence>
<dbReference type="RefSeq" id="WP_095270738.1">
    <property type="nucleotide sequence ID" value="NZ_NPBH01000049.1"/>
</dbReference>